<dbReference type="Proteomes" id="UP001145114">
    <property type="component" value="Unassembled WGS sequence"/>
</dbReference>
<protein>
    <submittedName>
        <fullName evidence="1">Uncharacterized protein</fullName>
    </submittedName>
</protein>
<reference evidence="1" key="1">
    <citation type="submission" date="2022-06" db="EMBL/GenBank/DDBJ databases">
        <title>Phylogenomic reconstructions and comparative analyses of Kickxellomycotina fungi.</title>
        <authorList>
            <person name="Reynolds N.K."/>
            <person name="Stajich J.E."/>
            <person name="Barry K."/>
            <person name="Grigoriev I.V."/>
            <person name="Crous P."/>
            <person name="Smith M.E."/>
        </authorList>
    </citation>
    <scope>NUCLEOTIDE SEQUENCE</scope>
    <source>
        <strain evidence="1">RSA 2271</strain>
    </source>
</reference>
<dbReference type="EMBL" id="JAMZIH010006107">
    <property type="protein sequence ID" value="KAJ1674273.1"/>
    <property type="molecule type" value="Genomic_DNA"/>
</dbReference>
<accession>A0ACC1HGP2</accession>
<evidence type="ECO:0000313" key="2">
    <source>
        <dbReference type="Proteomes" id="UP001145114"/>
    </source>
</evidence>
<comment type="caution">
    <text evidence="1">The sequence shown here is derived from an EMBL/GenBank/DDBJ whole genome shotgun (WGS) entry which is preliminary data.</text>
</comment>
<name>A0ACC1HGP2_9FUNG</name>
<keyword evidence="2" id="KW-1185">Reference proteome</keyword>
<proteinExistence type="predicted"/>
<gene>
    <name evidence="1" type="ORF">EV182_003615</name>
</gene>
<organism evidence="1 2">
    <name type="scientific">Spiromyces aspiralis</name>
    <dbReference type="NCBI Taxonomy" id="68401"/>
    <lineage>
        <taxon>Eukaryota</taxon>
        <taxon>Fungi</taxon>
        <taxon>Fungi incertae sedis</taxon>
        <taxon>Zoopagomycota</taxon>
        <taxon>Kickxellomycotina</taxon>
        <taxon>Kickxellomycetes</taxon>
        <taxon>Kickxellales</taxon>
        <taxon>Kickxellaceae</taxon>
        <taxon>Spiromyces</taxon>
    </lineage>
</organism>
<evidence type="ECO:0000313" key="1">
    <source>
        <dbReference type="EMBL" id="KAJ1674273.1"/>
    </source>
</evidence>
<sequence length="213" mass="23942">MLFRLLCVVSVMVVVTFRSRPAYVLAAPCTTCTTNYTVGIAPSNQFFANFVPETYKAICLFNQIRRGKYPSADQQFVPPNNVSDIPPLLVPYAGLYQAQQHAENMHRSGRPENYLEGEAKSGQTIEPFGTIPYAVWRASIAAEHSPATSQDLVSALSGSESALHWLWDPRTVYVSVGIDGEYATYMLYKYRYDANTVGYSIDKFCRDEYNIVY</sequence>